<sequence>MGKNVEPAWDLLIRSKRVVRALPVLERTPAAFGGRE</sequence>
<comment type="caution">
    <text evidence="1">The sequence shown here is derived from an EMBL/GenBank/DDBJ whole genome shotgun (WGS) entry which is preliminary data.</text>
</comment>
<dbReference type="AlphaFoldDB" id="A0A561T9J8"/>
<evidence type="ECO:0000313" key="2">
    <source>
        <dbReference type="Proteomes" id="UP000316603"/>
    </source>
</evidence>
<dbReference type="Proteomes" id="UP000316603">
    <property type="component" value="Unassembled WGS sequence"/>
</dbReference>
<proteinExistence type="predicted"/>
<dbReference type="EMBL" id="VIWV01000001">
    <property type="protein sequence ID" value="TWF83786.1"/>
    <property type="molecule type" value="Genomic_DNA"/>
</dbReference>
<accession>A0A561T9J8</accession>
<evidence type="ECO:0000313" key="1">
    <source>
        <dbReference type="EMBL" id="TWF83786.1"/>
    </source>
</evidence>
<name>A0A561T9J8_9ACTN</name>
<reference evidence="1 2" key="1">
    <citation type="submission" date="2019-06" db="EMBL/GenBank/DDBJ databases">
        <title>Sequencing the genomes of 1000 actinobacteria strains.</title>
        <authorList>
            <person name="Klenk H.-P."/>
        </authorList>
    </citation>
    <scope>NUCLEOTIDE SEQUENCE [LARGE SCALE GENOMIC DNA]</scope>
    <source>
        <strain evidence="1 2">DSM 41695</strain>
    </source>
</reference>
<protein>
    <submittedName>
        <fullName evidence="1">Uncharacterized protein</fullName>
    </submittedName>
</protein>
<gene>
    <name evidence="1" type="ORF">FHX78_11717</name>
</gene>
<keyword evidence="2" id="KW-1185">Reference proteome</keyword>
<organism evidence="1 2">
    <name type="scientific">Streptomyces capillispiralis</name>
    <dbReference type="NCBI Taxonomy" id="68182"/>
    <lineage>
        <taxon>Bacteria</taxon>
        <taxon>Bacillati</taxon>
        <taxon>Actinomycetota</taxon>
        <taxon>Actinomycetes</taxon>
        <taxon>Kitasatosporales</taxon>
        <taxon>Streptomycetaceae</taxon>
        <taxon>Streptomyces</taxon>
    </lineage>
</organism>